<dbReference type="NCBIfam" id="TIGR00500">
    <property type="entry name" value="met_pdase_I"/>
    <property type="match status" value="1"/>
</dbReference>
<dbReference type="InterPro" id="IPR001714">
    <property type="entry name" value="Pept_M24_MAP"/>
</dbReference>
<keyword evidence="1 5" id="KW-0031">Aminopeptidase</keyword>
<dbReference type="GO" id="GO:0006508">
    <property type="term" value="P:proteolysis"/>
    <property type="evidence" value="ECO:0007669"/>
    <property type="project" value="UniProtKB-KW"/>
</dbReference>
<dbReference type="Gene3D" id="3.90.230.10">
    <property type="entry name" value="Creatinase/methionine aminopeptidase superfamily"/>
    <property type="match status" value="1"/>
</dbReference>
<dbReference type="SUPFAM" id="SSF55920">
    <property type="entry name" value="Creatinase/aminopeptidase"/>
    <property type="match status" value="1"/>
</dbReference>
<feature type="binding site" evidence="5">
    <location>
        <position position="196"/>
    </location>
    <ligand>
        <name>a divalent metal cation</name>
        <dbReference type="ChEBI" id="CHEBI:60240"/>
        <label>1</label>
    </ligand>
</feature>
<dbReference type="PhylomeDB" id="A0A0G4HIF7"/>
<evidence type="ECO:0000259" key="7">
    <source>
        <dbReference type="Pfam" id="PF00557"/>
    </source>
</evidence>
<organism evidence="8">
    <name type="scientific">Chromera velia CCMP2878</name>
    <dbReference type="NCBI Taxonomy" id="1169474"/>
    <lineage>
        <taxon>Eukaryota</taxon>
        <taxon>Sar</taxon>
        <taxon>Alveolata</taxon>
        <taxon>Colpodellida</taxon>
        <taxon>Chromeraceae</taxon>
        <taxon>Chromera</taxon>
    </lineage>
</organism>
<dbReference type="GO" id="GO:0004239">
    <property type="term" value="F:initiator methionyl aminopeptidase activity"/>
    <property type="evidence" value="ECO:0007669"/>
    <property type="project" value="UniProtKB-UniRule"/>
</dbReference>
<feature type="binding site" evidence="5">
    <location>
        <position position="335"/>
    </location>
    <ligand>
        <name>a divalent metal cation</name>
        <dbReference type="ChEBI" id="CHEBI:60240"/>
        <label>2</label>
        <note>catalytic</note>
    </ligand>
</feature>
<keyword evidence="2 5" id="KW-0645">Protease</keyword>
<dbReference type="HAMAP" id="MF_01974">
    <property type="entry name" value="MetAP_1"/>
    <property type="match status" value="1"/>
</dbReference>
<evidence type="ECO:0000256" key="1">
    <source>
        <dbReference type="ARBA" id="ARBA00022438"/>
    </source>
</evidence>
<feature type="binding site" evidence="5">
    <location>
        <position position="335"/>
    </location>
    <ligand>
        <name>a divalent metal cation</name>
        <dbReference type="ChEBI" id="CHEBI:60240"/>
        <label>1</label>
    </ligand>
</feature>
<keyword evidence="3 5" id="KW-0479">Metal-binding</keyword>
<dbReference type="AlphaFoldDB" id="A0A0G4HIF7"/>
<feature type="binding site" evidence="5">
    <location>
        <position position="179"/>
    </location>
    <ligand>
        <name>substrate</name>
    </ligand>
</feature>
<evidence type="ECO:0000256" key="6">
    <source>
        <dbReference type="RuleBase" id="RU003653"/>
    </source>
</evidence>
<feature type="binding site" evidence="5">
    <location>
        <position position="207"/>
    </location>
    <ligand>
        <name>a divalent metal cation</name>
        <dbReference type="ChEBI" id="CHEBI:60240"/>
        <label>2</label>
        <note>catalytic</note>
    </ligand>
</feature>
<gene>
    <name evidence="8" type="ORF">Cvel_27950</name>
</gene>
<dbReference type="GO" id="GO:0046872">
    <property type="term" value="F:metal ion binding"/>
    <property type="evidence" value="ECO:0007669"/>
    <property type="project" value="UniProtKB-UniRule"/>
</dbReference>
<evidence type="ECO:0000256" key="4">
    <source>
        <dbReference type="ARBA" id="ARBA00022801"/>
    </source>
</evidence>
<dbReference type="PANTHER" id="PTHR43330:SF8">
    <property type="entry name" value="METHIONINE AMINOPEPTIDASE 1D, MITOCHONDRIAL"/>
    <property type="match status" value="1"/>
</dbReference>
<comment type="similarity">
    <text evidence="5">Belongs to the peptidase M24A family. Methionine aminopeptidase type 1 subfamily.</text>
</comment>
<feature type="domain" description="Peptidase M24" evidence="7">
    <location>
        <begin position="114"/>
        <end position="341"/>
    </location>
</feature>
<dbReference type="VEuPathDB" id="CryptoDB:Cvel_27950"/>
<dbReference type="InterPro" id="IPR036005">
    <property type="entry name" value="Creatinase/aminopeptidase-like"/>
</dbReference>
<evidence type="ECO:0000256" key="5">
    <source>
        <dbReference type="HAMAP-Rule" id="MF_03174"/>
    </source>
</evidence>
<dbReference type="EMBL" id="CDMZ01002803">
    <property type="protein sequence ID" value="CEM43953.1"/>
    <property type="molecule type" value="Genomic_DNA"/>
</dbReference>
<feature type="binding site" evidence="5">
    <location>
        <position position="207"/>
    </location>
    <ligand>
        <name>a divalent metal cation</name>
        <dbReference type="ChEBI" id="CHEBI:60240"/>
        <label>1</label>
    </ligand>
</feature>
<feature type="binding site" evidence="5">
    <location>
        <position position="304"/>
    </location>
    <ligand>
        <name>a divalent metal cation</name>
        <dbReference type="ChEBI" id="CHEBI:60240"/>
        <label>2</label>
        <note>catalytic</note>
    </ligand>
</feature>
<evidence type="ECO:0000256" key="2">
    <source>
        <dbReference type="ARBA" id="ARBA00022670"/>
    </source>
</evidence>
<dbReference type="EC" id="3.4.11.18" evidence="6"/>
<dbReference type="InterPro" id="IPR000994">
    <property type="entry name" value="Pept_M24"/>
</dbReference>
<dbReference type="InterPro" id="IPR002467">
    <property type="entry name" value="Pept_M24A_MAP1"/>
</dbReference>
<dbReference type="GO" id="GO:0070006">
    <property type="term" value="F:metalloaminopeptidase activity"/>
    <property type="evidence" value="ECO:0007669"/>
    <property type="project" value="UniProtKB-UniRule"/>
</dbReference>
<feature type="binding site" evidence="5">
    <location>
        <position position="277"/>
    </location>
    <ligand>
        <name>substrate</name>
    </ligand>
</feature>
<dbReference type="CDD" id="cd01086">
    <property type="entry name" value="MetAP1"/>
    <property type="match status" value="1"/>
</dbReference>
<sequence length="371" mass="40820">MIRQRRISKVGGVLAALHSSFLRPFSKTPSLRRPYSTTQTQLTPRLYTTGDPLESSARIFSPSLKEGEFSVLPASPVPPHVQKPEYATNPTGVPVLSWEPSPDGHVHSEVEVAKIRLAAKIAQKALRLAMRAARPGITGEQIDHLVHSYLCSEGCYPGGINYYGFPKALCMSVNEVACHGIPSLRPLVSGDIVSFDVTLFRDGVYGDNCGTALVGEVDAVGRRLVETAERCVETAASIIRPGLPLNQVGETIEEEAREAGFCVVRDLHGHFIGREMHLPPLVPSVGGYHRQDVRFKKGQTFTVEPMISEGNPKLKTWKDGWTLVTLDNGRVAQHEHMCLLHEDGVEILTRLSEEEEREIPFHLADSLQPPS</sequence>
<evidence type="ECO:0000313" key="8">
    <source>
        <dbReference type="EMBL" id="CEM43953.1"/>
    </source>
</evidence>
<proteinExistence type="inferred from homology"/>
<protein>
    <recommendedName>
        <fullName evidence="6">Methionine aminopeptidase</fullName>
        <ecNumber evidence="6">3.4.11.18</ecNumber>
    </recommendedName>
</protein>
<comment type="cofactor">
    <cofactor evidence="5">
        <name>Co(2+)</name>
        <dbReference type="ChEBI" id="CHEBI:48828"/>
    </cofactor>
    <cofactor evidence="5">
        <name>Zn(2+)</name>
        <dbReference type="ChEBI" id="CHEBI:29105"/>
    </cofactor>
    <cofactor evidence="5">
        <name>Mn(2+)</name>
        <dbReference type="ChEBI" id="CHEBI:29035"/>
    </cofactor>
    <cofactor evidence="5">
        <name>Fe(2+)</name>
        <dbReference type="ChEBI" id="CHEBI:29033"/>
    </cofactor>
    <text evidence="5">Binds 2 divalent metal cations per subunit. Has a high-affinity and a low affinity metal-binding site. The true nature of the physiological cofactor is under debate. The enzyme is active with cobalt, zinc, manganese or divalent iron ions. Most likely, methionine aminopeptidases function as mononuclear Fe(2+)-metalloproteases under physiological conditions, and the catalytically relevant metal-binding site has been assigned to the histidine-containing high-affinity site.</text>
</comment>
<comment type="function">
    <text evidence="6">Cotranslationally removes the N-terminal methionine from nascent proteins. The N-terminal methionine is often cleaved when the second residue in the primary sequence is small and uncharged (Met-Ala-, Cys, Gly, Pro, Ser, Thr, or Val).</text>
</comment>
<dbReference type="Pfam" id="PF00557">
    <property type="entry name" value="Peptidase_M24"/>
    <property type="match status" value="1"/>
</dbReference>
<accession>A0A0G4HIF7</accession>
<name>A0A0G4HIF7_9ALVE</name>
<keyword evidence="4 5" id="KW-0378">Hydrolase</keyword>
<comment type="catalytic activity">
    <reaction evidence="5 6">
        <text>Release of N-terminal amino acids, preferentially methionine, from peptides and arylamides.</text>
        <dbReference type="EC" id="3.4.11.18"/>
    </reaction>
</comment>
<dbReference type="PANTHER" id="PTHR43330">
    <property type="entry name" value="METHIONINE AMINOPEPTIDASE"/>
    <property type="match status" value="1"/>
</dbReference>
<reference evidence="8" key="1">
    <citation type="submission" date="2014-11" db="EMBL/GenBank/DDBJ databases">
        <authorList>
            <person name="Otto D Thomas"/>
            <person name="Naeem Raeece"/>
        </authorList>
    </citation>
    <scope>NUCLEOTIDE SEQUENCE</scope>
</reference>
<evidence type="ECO:0000256" key="3">
    <source>
        <dbReference type="ARBA" id="ARBA00022723"/>
    </source>
</evidence>
<feature type="binding site" evidence="5">
    <location>
        <position position="270"/>
    </location>
    <ligand>
        <name>a divalent metal cation</name>
        <dbReference type="ChEBI" id="CHEBI:60240"/>
        <label>2</label>
        <note>catalytic</note>
    </ligand>
</feature>
<dbReference type="PRINTS" id="PR00599">
    <property type="entry name" value="MAPEPTIDASE"/>
</dbReference>